<accession>A0A518BFV0</accession>
<keyword evidence="2" id="KW-1185">Reference proteome</keyword>
<protein>
    <submittedName>
        <fullName evidence="1">Uncharacterized protein</fullName>
    </submittedName>
</protein>
<evidence type="ECO:0000313" key="1">
    <source>
        <dbReference type="EMBL" id="QDU65851.1"/>
    </source>
</evidence>
<proteinExistence type="predicted"/>
<gene>
    <name evidence="1" type="ORF">Pla133_09170</name>
</gene>
<evidence type="ECO:0000313" key="2">
    <source>
        <dbReference type="Proteomes" id="UP000316921"/>
    </source>
</evidence>
<organism evidence="1 2">
    <name type="scientific">Engelhardtia mirabilis</name>
    <dbReference type="NCBI Taxonomy" id="2528011"/>
    <lineage>
        <taxon>Bacteria</taxon>
        <taxon>Pseudomonadati</taxon>
        <taxon>Planctomycetota</taxon>
        <taxon>Planctomycetia</taxon>
        <taxon>Planctomycetia incertae sedis</taxon>
        <taxon>Engelhardtia</taxon>
    </lineage>
</organism>
<dbReference type="Proteomes" id="UP000316921">
    <property type="component" value="Chromosome"/>
</dbReference>
<sequence length="296" mass="32879">MSEPATTLRLELAHGLPRTPRGAVDDSARMPEAFAHARVIQEGGADGLRALRRWPGVTRLGDAADTWRWEPLPDLVEGLLASLESAGAAQLEVHAPAEVQEALRQRAPRTWQLLLQRTRLVQRGEAWSLERRGSDLRVTYLPEHASGPIEVDCPLLSLAARLRGGGELGPESGGEMWERAGRDEVRKLLRELLRARWLHRRLPPGVRWNAADGTFDLRHSETRPRVREDLGEGAGDVPRRLFVQCEALSTQLEFACAPGSELPLAVVRAGLTWLLDRARDEPSVVLTRDGQFPREG</sequence>
<dbReference type="EMBL" id="CP036287">
    <property type="protein sequence ID" value="QDU65851.1"/>
    <property type="molecule type" value="Genomic_DNA"/>
</dbReference>
<reference evidence="1 2" key="1">
    <citation type="submission" date="2019-02" db="EMBL/GenBank/DDBJ databases">
        <title>Deep-cultivation of Planctomycetes and their phenomic and genomic characterization uncovers novel biology.</title>
        <authorList>
            <person name="Wiegand S."/>
            <person name="Jogler M."/>
            <person name="Boedeker C."/>
            <person name="Pinto D."/>
            <person name="Vollmers J."/>
            <person name="Rivas-Marin E."/>
            <person name="Kohn T."/>
            <person name="Peeters S.H."/>
            <person name="Heuer A."/>
            <person name="Rast P."/>
            <person name="Oberbeckmann S."/>
            <person name="Bunk B."/>
            <person name="Jeske O."/>
            <person name="Meyerdierks A."/>
            <person name="Storesund J.E."/>
            <person name="Kallscheuer N."/>
            <person name="Luecker S."/>
            <person name="Lage O.M."/>
            <person name="Pohl T."/>
            <person name="Merkel B.J."/>
            <person name="Hornburger P."/>
            <person name="Mueller R.-W."/>
            <person name="Bruemmer F."/>
            <person name="Labrenz M."/>
            <person name="Spormann A.M."/>
            <person name="Op den Camp H."/>
            <person name="Overmann J."/>
            <person name="Amann R."/>
            <person name="Jetten M.S.M."/>
            <person name="Mascher T."/>
            <person name="Medema M.H."/>
            <person name="Devos D.P."/>
            <person name="Kaster A.-K."/>
            <person name="Ovreas L."/>
            <person name="Rohde M."/>
            <person name="Galperin M.Y."/>
            <person name="Jogler C."/>
        </authorList>
    </citation>
    <scope>NUCLEOTIDE SEQUENCE [LARGE SCALE GENOMIC DNA]</scope>
    <source>
        <strain evidence="1 2">Pla133</strain>
    </source>
</reference>
<name>A0A518BFV0_9BACT</name>
<dbReference type="KEGG" id="pbap:Pla133_09170"/>
<dbReference type="RefSeq" id="WP_145062870.1">
    <property type="nucleotide sequence ID" value="NZ_CP036287.1"/>
</dbReference>
<dbReference type="AlphaFoldDB" id="A0A518BFV0"/>